<dbReference type="InterPro" id="IPR036264">
    <property type="entry name" value="Bact_exopeptidase_dim_dom"/>
</dbReference>
<feature type="domain" description="Peptidase M20 dimerisation" evidence="6">
    <location>
        <begin position="206"/>
        <end position="351"/>
    </location>
</feature>
<dbReference type="Pfam" id="PF07687">
    <property type="entry name" value="M20_dimer"/>
    <property type="match status" value="1"/>
</dbReference>
<evidence type="ECO:0000313" key="7">
    <source>
        <dbReference type="EMBL" id="WAB81003.1"/>
    </source>
</evidence>
<dbReference type="Gene3D" id="3.40.630.10">
    <property type="entry name" value="Zn peptidases"/>
    <property type="match status" value="1"/>
</dbReference>
<dbReference type="GO" id="GO:0046872">
    <property type="term" value="F:metal ion binding"/>
    <property type="evidence" value="ECO:0007669"/>
    <property type="project" value="UniProtKB-KW"/>
</dbReference>
<dbReference type="SUPFAM" id="SSF55031">
    <property type="entry name" value="Bacterial exopeptidase dimerisation domain"/>
    <property type="match status" value="1"/>
</dbReference>
<protein>
    <submittedName>
        <fullName evidence="7">M20/M25/M40 family metallo-hydrolase</fullName>
    </submittedName>
</protein>
<sequence>MTEVSTAAAPVHGDDAALERFRELLRIPTVSSRSGGDPEPFDRFLAALPRLYPGVHAVLQRERHAGHALLYRWEGREPGPATVLMAHYDVVPADDEGWEHPPFDAVLARDETGERVLWGRGTLDDKGAAVAVLEAVERLLAEGVTPRHDVLLAFGHDEETAGTGARAIVRALEKRGERPALVLDEGGAIVQGAFPGVAEPFAVIGVAEKGVTVLHLRVDQHGGHAASPPPLSATDRLARAVLRLAERPAPVRLDPTTRRMIRTLGAHARPPLRTVFRLVDVLAPVLARVLARRGPETAAMVRTTRAVTELRAGHAANALAERAEATVNMRVAPGSSVEEAVEQVRRAIDDPQVVVSVTDPSEPSPVSPAEGEAWNAVVAAVQEVHPGLLVTPYVMMQASDARWFTTISDHVYRFAPFRMSGEERSCLHARNERIRVDAWLEGIEVYAALLRRR</sequence>
<dbReference type="PANTHER" id="PTHR45962">
    <property type="entry name" value="N-FATTY-ACYL-AMINO ACID SYNTHASE/HYDROLASE PM20D1"/>
    <property type="match status" value="1"/>
</dbReference>
<keyword evidence="2" id="KW-0645">Protease</keyword>
<keyword evidence="8" id="KW-1185">Reference proteome</keyword>
<evidence type="ECO:0000256" key="3">
    <source>
        <dbReference type="ARBA" id="ARBA00022723"/>
    </source>
</evidence>
<reference evidence="7" key="1">
    <citation type="submission" date="2022-11" db="EMBL/GenBank/DDBJ databases">
        <title>Description of Microcella daejonensis nov. sp, isolated from riverside soil.</title>
        <authorList>
            <person name="Molina K.M."/>
            <person name="Kim S.B."/>
        </authorList>
    </citation>
    <scope>NUCLEOTIDE SEQUENCE</scope>
    <source>
        <strain evidence="7">MMS21-STM12</strain>
    </source>
</reference>
<dbReference type="Proteomes" id="UP001164706">
    <property type="component" value="Chromosome"/>
</dbReference>
<dbReference type="GO" id="GO:0008233">
    <property type="term" value="F:peptidase activity"/>
    <property type="evidence" value="ECO:0007669"/>
    <property type="project" value="UniProtKB-KW"/>
</dbReference>
<dbReference type="InterPro" id="IPR011650">
    <property type="entry name" value="Peptidase_M20_dimer"/>
</dbReference>
<comment type="similarity">
    <text evidence="1">Belongs to the peptidase M20A family.</text>
</comment>
<evidence type="ECO:0000256" key="2">
    <source>
        <dbReference type="ARBA" id="ARBA00022670"/>
    </source>
</evidence>
<dbReference type="SUPFAM" id="SSF53187">
    <property type="entry name" value="Zn-dependent exopeptidases"/>
    <property type="match status" value="1"/>
</dbReference>
<dbReference type="InterPro" id="IPR002933">
    <property type="entry name" value="Peptidase_M20"/>
</dbReference>
<proteinExistence type="inferred from homology"/>
<evidence type="ECO:0000259" key="6">
    <source>
        <dbReference type="Pfam" id="PF07687"/>
    </source>
</evidence>
<keyword evidence="5" id="KW-0862">Zinc</keyword>
<dbReference type="KEGG" id="mdb:OVN18_10620"/>
<gene>
    <name evidence="7" type="ORF">OVN18_10620</name>
</gene>
<dbReference type="PANTHER" id="PTHR45962:SF1">
    <property type="entry name" value="N-FATTY-ACYL-AMINO ACID SYNTHASE_HYDROLASE PM20D1"/>
    <property type="match status" value="1"/>
</dbReference>
<evidence type="ECO:0000313" key="8">
    <source>
        <dbReference type="Proteomes" id="UP001164706"/>
    </source>
</evidence>
<dbReference type="Gene3D" id="3.30.70.360">
    <property type="match status" value="1"/>
</dbReference>
<name>A0A9E8MK41_9MICO</name>
<keyword evidence="3" id="KW-0479">Metal-binding</keyword>
<dbReference type="AlphaFoldDB" id="A0A9E8MK41"/>
<keyword evidence="4" id="KW-0378">Hydrolase</keyword>
<evidence type="ECO:0000256" key="5">
    <source>
        <dbReference type="ARBA" id="ARBA00022833"/>
    </source>
</evidence>
<dbReference type="Pfam" id="PF01546">
    <property type="entry name" value="Peptidase_M20"/>
    <property type="match status" value="1"/>
</dbReference>
<accession>A0A9E8MK41</accession>
<dbReference type="InterPro" id="IPR047177">
    <property type="entry name" value="Pept_M20A"/>
</dbReference>
<dbReference type="EMBL" id="CP113089">
    <property type="protein sequence ID" value="WAB81003.1"/>
    <property type="molecule type" value="Genomic_DNA"/>
</dbReference>
<dbReference type="RefSeq" id="WP_267780749.1">
    <property type="nucleotide sequence ID" value="NZ_CP113089.1"/>
</dbReference>
<dbReference type="GO" id="GO:0006508">
    <property type="term" value="P:proteolysis"/>
    <property type="evidence" value="ECO:0007669"/>
    <property type="project" value="UniProtKB-KW"/>
</dbReference>
<dbReference type="Gene3D" id="1.10.150.900">
    <property type="match status" value="1"/>
</dbReference>
<organism evidence="7 8">
    <name type="scientific">Microcella daejeonensis</name>
    <dbReference type="NCBI Taxonomy" id="2994971"/>
    <lineage>
        <taxon>Bacteria</taxon>
        <taxon>Bacillati</taxon>
        <taxon>Actinomycetota</taxon>
        <taxon>Actinomycetes</taxon>
        <taxon>Micrococcales</taxon>
        <taxon>Microbacteriaceae</taxon>
        <taxon>Microcella</taxon>
    </lineage>
</organism>
<evidence type="ECO:0000256" key="1">
    <source>
        <dbReference type="ARBA" id="ARBA00006247"/>
    </source>
</evidence>
<evidence type="ECO:0000256" key="4">
    <source>
        <dbReference type="ARBA" id="ARBA00022801"/>
    </source>
</evidence>